<keyword evidence="6 13" id="KW-0812">Transmembrane</keyword>
<evidence type="ECO:0000256" key="10">
    <source>
        <dbReference type="ARBA" id="ARBA00022989"/>
    </source>
</evidence>
<dbReference type="GO" id="GO:0043190">
    <property type="term" value="C:ATP-binding cassette (ABC) transporter complex"/>
    <property type="evidence" value="ECO:0007669"/>
    <property type="project" value="TreeGrafter"/>
</dbReference>
<keyword evidence="4" id="KW-0813">Transport</keyword>
<comment type="subcellular location">
    <subcellularLocation>
        <location evidence="2">Cell membrane</location>
        <topology evidence="2">Peripheral membrane protein</topology>
    </subcellularLocation>
    <subcellularLocation>
        <location evidence="1">Membrane</location>
        <topology evidence="1">Multi-pass membrane protein</topology>
    </subcellularLocation>
</comment>
<dbReference type="AlphaFoldDB" id="A0A2N5N6Y0"/>
<comment type="caution">
    <text evidence="15">The sequence shown here is derived from an EMBL/GenBank/DDBJ whole genome shotgun (WGS) entry which is preliminary data.</text>
</comment>
<dbReference type="CDD" id="cd03225">
    <property type="entry name" value="ABC_cobalt_CbiO_domain1"/>
    <property type="match status" value="2"/>
</dbReference>
<feature type="transmembrane region" description="Helical" evidence="13">
    <location>
        <begin position="670"/>
        <end position="686"/>
    </location>
</feature>
<dbReference type="GO" id="GO:0005524">
    <property type="term" value="F:ATP binding"/>
    <property type="evidence" value="ECO:0007669"/>
    <property type="project" value="UniProtKB-KW"/>
</dbReference>
<evidence type="ECO:0000256" key="7">
    <source>
        <dbReference type="ARBA" id="ARBA00022741"/>
    </source>
</evidence>
<evidence type="ECO:0000313" key="15">
    <source>
        <dbReference type="EMBL" id="PLT46111.1"/>
    </source>
</evidence>
<dbReference type="SUPFAM" id="SSF52540">
    <property type="entry name" value="P-loop containing nucleoside triphosphate hydrolases"/>
    <property type="match status" value="2"/>
</dbReference>
<evidence type="ECO:0000256" key="11">
    <source>
        <dbReference type="ARBA" id="ARBA00023136"/>
    </source>
</evidence>
<evidence type="ECO:0000256" key="2">
    <source>
        <dbReference type="ARBA" id="ARBA00004202"/>
    </source>
</evidence>
<dbReference type="Pfam" id="PF02361">
    <property type="entry name" value="CbiQ"/>
    <property type="match status" value="1"/>
</dbReference>
<dbReference type="PANTHER" id="PTHR43553:SF24">
    <property type="entry name" value="ENERGY-COUPLING FACTOR TRANSPORTER ATP-BINDING PROTEIN ECFA1"/>
    <property type="match status" value="1"/>
</dbReference>
<dbReference type="PROSITE" id="PS00211">
    <property type="entry name" value="ABC_TRANSPORTER_1"/>
    <property type="match status" value="2"/>
</dbReference>
<feature type="domain" description="ABC transporter" evidence="14">
    <location>
        <begin position="330"/>
        <end position="565"/>
    </location>
</feature>
<dbReference type="InterPro" id="IPR027417">
    <property type="entry name" value="P-loop_NTPase"/>
</dbReference>
<dbReference type="InterPro" id="IPR017871">
    <property type="entry name" value="ABC_transporter-like_CS"/>
</dbReference>
<dbReference type="PANTHER" id="PTHR43553">
    <property type="entry name" value="HEAVY METAL TRANSPORTER"/>
    <property type="match status" value="1"/>
</dbReference>
<keyword evidence="16" id="KW-1185">Reference proteome</keyword>
<gene>
    <name evidence="15" type="ORF">B8V81_4542</name>
</gene>
<feature type="region of interest" description="Disordered" evidence="12">
    <location>
        <begin position="289"/>
        <end position="318"/>
    </location>
</feature>
<evidence type="ECO:0000256" key="13">
    <source>
        <dbReference type="SAM" id="Phobius"/>
    </source>
</evidence>
<dbReference type="InterPro" id="IPR003339">
    <property type="entry name" value="ABC/ECF_trnsptr_transmembrane"/>
</dbReference>
<feature type="region of interest" description="Disordered" evidence="12">
    <location>
        <begin position="610"/>
        <end position="643"/>
    </location>
</feature>
<keyword evidence="9" id="KW-1278">Translocase</keyword>
<feature type="transmembrane region" description="Helical" evidence="13">
    <location>
        <begin position="698"/>
        <end position="716"/>
    </location>
</feature>
<protein>
    <submittedName>
        <fullName evidence="15">ABC transporter ATP-binding protein</fullName>
    </submittedName>
</protein>
<dbReference type="PROSITE" id="PS50893">
    <property type="entry name" value="ABC_TRANSPORTER_2"/>
    <property type="match status" value="2"/>
</dbReference>
<dbReference type="RefSeq" id="WP_101809206.1">
    <property type="nucleotide sequence ID" value="NZ_NFEZ01000004.1"/>
</dbReference>
<keyword evidence="8 15" id="KW-0067">ATP-binding</keyword>
<organism evidence="15 16">
    <name type="scientific">Paenibacillus pasadenensis</name>
    <dbReference type="NCBI Taxonomy" id="217090"/>
    <lineage>
        <taxon>Bacteria</taxon>
        <taxon>Bacillati</taxon>
        <taxon>Bacillota</taxon>
        <taxon>Bacilli</taxon>
        <taxon>Bacillales</taxon>
        <taxon>Paenibacillaceae</taxon>
        <taxon>Paenibacillus</taxon>
    </lineage>
</organism>
<dbReference type="InterPro" id="IPR050095">
    <property type="entry name" value="ECF_ABC_transporter_ATP-bd"/>
</dbReference>
<evidence type="ECO:0000256" key="6">
    <source>
        <dbReference type="ARBA" id="ARBA00022692"/>
    </source>
</evidence>
<name>A0A2N5N6Y0_9BACL</name>
<evidence type="ECO:0000256" key="1">
    <source>
        <dbReference type="ARBA" id="ARBA00004141"/>
    </source>
</evidence>
<dbReference type="InterPro" id="IPR003439">
    <property type="entry name" value="ABC_transporter-like_ATP-bd"/>
</dbReference>
<dbReference type="EMBL" id="NFEZ01000004">
    <property type="protein sequence ID" value="PLT46111.1"/>
    <property type="molecule type" value="Genomic_DNA"/>
</dbReference>
<dbReference type="GO" id="GO:0042626">
    <property type="term" value="F:ATPase-coupled transmembrane transporter activity"/>
    <property type="evidence" value="ECO:0007669"/>
    <property type="project" value="TreeGrafter"/>
</dbReference>
<reference evidence="15 16" key="1">
    <citation type="submission" date="2017-05" db="EMBL/GenBank/DDBJ databases">
        <title>Functional genome analysis of Paenibacillus pasadenensis strain R16: insights on endophytic life style and antifungal activity.</title>
        <authorList>
            <person name="Passera A."/>
            <person name="Marcolungo L."/>
            <person name="Casati P."/>
            <person name="Brasca M."/>
            <person name="Quaglino F."/>
            <person name="Delledonne M."/>
        </authorList>
    </citation>
    <scope>NUCLEOTIDE SEQUENCE [LARGE SCALE GENOMIC DNA]</scope>
    <source>
        <strain evidence="15 16">R16</strain>
    </source>
</reference>
<dbReference type="InterPro" id="IPR003593">
    <property type="entry name" value="AAA+_ATPase"/>
</dbReference>
<keyword evidence="10 13" id="KW-1133">Transmembrane helix</keyword>
<evidence type="ECO:0000256" key="4">
    <source>
        <dbReference type="ARBA" id="ARBA00022448"/>
    </source>
</evidence>
<dbReference type="InterPro" id="IPR015856">
    <property type="entry name" value="ABC_transpr_CbiO/EcfA_su"/>
</dbReference>
<evidence type="ECO:0000256" key="3">
    <source>
        <dbReference type="ARBA" id="ARBA00005417"/>
    </source>
</evidence>
<feature type="domain" description="ABC transporter" evidence="14">
    <location>
        <begin position="14"/>
        <end position="242"/>
    </location>
</feature>
<evidence type="ECO:0000256" key="8">
    <source>
        <dbReference type="ARBA" id="ARBA00022840"/>
    </source>
</evidence>
<dbReference type="SMART" id="SM00382">
    <property type="entry name" value="AAA"/>
    <property type="match status" value="2"/>
</dbReference>
<dbReference type="Pfam" id="PF00005">
    <property type="entry name" value="ABC_tran"/>
    <property type="match status" value="2"/>
</dbReference>
<dbReference type="Gene3D" id="3.40.50.300">
    <property type="entry name" value="P-loop containing nucleotide triphosphate hydrolases"/>
    <property type="match status" value="2"/>
</dbReference>
<evidence type="ECO:0000256" key="12">
    <source>
        <dbReference type="SAM" id="MobiDB-lite"/>
    </source>
</evidence>
<feature type="compositionally biased region" description="Basic and acidic residues" evidence="12">
    <location>
        <begin position="308"/>
        <end position="318"/>
    </location>
</feature>
<evidence type="ECO:0000256" key="9">
    <source>
        <dbReference type="ARBA" id="ARBA00022967"/>
    </source>
</evidence>
<evidence type="ECO:0000259" key="14">
    <source>
        <dbReference type="PROSITE" id="PS50893"/>
    </source>
</evidence>
<keyword evidence="5" id="KW-1003">Cell membrane</keyword>
<evidence type="ECO:0000256" key="5">
    <source>
        <dbReference type="ARBA" id="ARBA00022475"/>
    </source>
</evidence>
<dbReference type="CDD" id="cd16914">
    <property type="entry name" value="EcfT"/>
    <property type="match status" value="1"/>
</dbReference>
<comment type="similarity">
    <text evidence="3">Belongs to the ABC transporter superfamily.</text>
</comment>
<feature type="transmembrane region" description="Helical" evidence="13">
    <location>
        <begin position="736"/>
        <end position="755"/>
    </location>
</feature>
<evidence type="ECO:0000313" key="16">
    <source>
        <dbReference type="Proteomes" id="UP000234789"/>
    </source>
</evidence>
<dbReference type="GO" id="GO:0016887">
    <property type="term" value="F:ATP hydrolysis activity"/>
    <property type="evidence" value="ECO:0007669"/>
    <property type="project" value="InterPro"/>
</dbReference>
<keyword evidence="11 13" id="KW-0472">Membrane</keyword>
<proteinExistence type="inferred from homology"/>
<dbReference type="Proteomes" id="UP000234789">
    <property type="component" value="Unassembled WGS sequence"/>
</dbReference>
<sequence length="883" mass="93264">MRSASEKGERLVCWNGHAVQAAAGGQLRTIIGSASLELRQGDWLALCGSNGSGKSTLLRELAGLGAPPDGIRHQRTAAYPYDVRPFAVVLQQPDAALVGSTAREDLILTLEYAGMEGSRILDAAEEALERFGLTALADTPAEKLSGGQKQLVAIAGAVAAGSPALLFDEATSMLDAESARLVLRQVRQLHRAGATVVWCTQRLEELESEDRVLAMADGSIEYSGSAEAFFKRTGGEASACERVGLAAPYPVRAAWALQERGVRLDRLPLRLEELAPAFEASADSRAEAAAGSRGNAAAEALPASAGMQRHEADGAEREGADPLRFAAEELIVEGFRPDAAAPGKGEPTELRLPPGRILLLAGSNGSGKSTLLESLAGLREPSSGSIRYGSEPLWLGKRPNRAALLQLGATLQQSETQWFARTVREELDYSARPFRLPPSRRSAAIADSLRRAGLPERLLEQDPLTLSGGQQRRLALACALVGGPEWLLLDEPAAGLDAEGLERLTELLQRHRASGGSAIVSAHSLAALLPIADSVAVMEDGRLKELLPAPEYARRLAERGDRAAPPPLLAAARFGSAADGRLWLEPEELAERLAADGPVRTELATAPGIAAARTTDGVPAGQPSAQRRSGPAPVAASAETRLPDSGLPDPRALIASYLLVGAGIMAQDRWPGLLLALAGAALLAVLQRERIGLYLPLARGYAVFALTLAGVAGIQLSPPAFDAAAAAQTLFKLSRLFAVLLLGLPLLSLLPPFRLQRAADQLLRPLVRFGVPVSRLTLSISLLFRFLPLLAGEWRRYSRIAAARGKLAARPGKVPAAMLSRIVLPFLLSLIRLGDAVADALEARGFGHGAAVKTSAFRLRLKRLDAGLLLAASAAWGLLLALR</sequence>
<accession>A0A2N5N6Y0</accession>
<keyword evidence="7" id="KW-0547">Nucleotide-binding</keyword>
<feature type="compositionally biased region" description="Low complexity" evidence="12">
    <location>
        <begin position="289"/>
        <end position="300"/>
    </location>
</feature>